<name>A0ACB8BQ05_9AGAM</name>
<gene>
    <name evidence="1" type="ORF">BV22DRAFT_1006488</name>
</gene>
<evidence type="ECO:0000313" key="2">
    <source>
        <dbReference type="Proteomes" id="UP000790709"/>
    </source>
</evidence>
<keyword evidence="2" id="KW-1185">Reference proteome</keyword>
<evidence type="ECO:0000313" key="1">
    <source>
        <dbReference type="EMBL" id="KAH7927719.1"/>
    </source>
</evidence>
<protein>
    <submittedName>
        <fullName evidence="1">tRNA isopentenyltransferase</fullName>
    </submittedName>
</protein>
<proteinExistence type="predicted"/>
<accession>A0ACB8BQ05</accession>
<sequence>MSVLQPLITICGTTGVGKSKLAIELALRLSHGSHTHGWKGARIINADSMQVYSGMDVITNKVPFAEREGIEHLLMDFKEPGEQYVVGQWVQDAIQAIDETHRRNQIPIIVGGTSYWIQHLIFPNRLATTPSHEFGSRPTPDPSPELAQAISLLPPHLRDLLDMLPEQQPSAATHPDEALTLHTLLTALDPEVASRWHWRDTRKVLRSLRIIKDTGRRPSEIINEQSQTAMAPRYRTLCFWLYAEPSVLNARLDARVDDMIKQGLLDEIRSLQKVASSSVNTTPNTNAAPPASTDAHATNDYTLGIYQCIGFKEFHTYLASSCPSAKDFDNAADAMKLSTRKYAKRQVSWLRNKLLPAMYAANSAAGVNIGGGGYSAAVAPTYLLDATELGDKWISQVRDRAEATMNAFLSNHDLPDPLSLSDSARSMLSISDKPTDPTAVLHARRKITCRVCTIDETKPVMIEEGREWESHQKTKIHRRLASKMSEKVEEAQTRTGRKRARHDVQEGSAGNHRGEKRGKSGESRVESSEGESRGRRSSGTRSSGFRSRSGSDSQLSLIP</sequence>
<comment type="caution">
    <text evidence="1">The sequence shown here is derived from an EMBL/GenBank/DDBJ whole genome shotgun (WGS) entry which is preliminary data.</text>
</comment>
<reference evidence="1" key="1">
    <citation type="journal article" date="2021" name="New Phytol.">
        <title>Evolutionary innovations through gain and loss of genes in the ectomycorrhizal Boletales.</title>
        <authorList>
            <person name="Wu G."/>
            <person name="Miyauchi S."/>
            <person name="Morin E."/>
            <person name="Kuo A."/>
            <person name="Drula E."/>
            <person name="Varga T."/>
            <person name="Kohler A."/>
            <person name="Feng B."/>
            <person name="Cao Y."/>
            <person name="Lipzen A."/>
            <person name="Daum C."/>
            <person name="Hundley H."/>
            <person name="Pangilinan J."/>
            <person name="Johnson J."/>
            <person name="Barry K."/>
            <person name="LaButti K."/>
            <person name="Ng V."/>
            <person name="Ahrendt S."/>
            <person name="Min B."/>
            <person name="Choi I.G."/>
            <person name="Park H."/>
            <person name="Plett J.M."/>
            <person name="Magnuson J."/>
            <person name="Spatafora J.W."/>
            <person name="Nagy L.G."/>
            <person name="Henrissat B."/>
            <person name="Grigoriev I.V."/>
            <person name="Yang Z.L."/>
            <person name="Xu J."/>
            <person name="Martin F.M."/>
        </authorList>
    </citation>
    <scope>NUCLEOTIDE SEQUENCE</scope>
    <source>
        <strain evidence="1">KUC20120723A-06</strain>
    </source>
</reference>
<dbReference type="Proteomes" id="UP000790709">
    <property type="component" value="Unassembled WGS sequence"/>
</dbReference>
<dbReference type="EMBL" id="MU266362">
    <property type="protein sequence ID" value="KAH7927719.1"/>
    <property type="molecule type" value="Genomic_DNA"/>
</dbReference>
<organism evidence="1 2">
    <name type="scientific">Leucogyrophana mollusca</name>
    <dbReference type="NCBI Taxonomy" id="85980"/>
    <lineage>
        <taxon>Eukaryota</taxon>
        <taxon>Fungi</taxon>
        <taxon>Dikarya</taxon>
        <taxon>Basidiomycota</taxon>
        <taxon>Agaricomycotina</taxon>
        <taxon>Agaricomycetes</taxon>
        <taxon>Agaricomycetidae</taxon>
        <taxon>Boletales</taxon>
        <taxon>Boletales incertae sedis</taxon>
        <taxon>Leucogyrophana</taxon>
    </lineage>
</organism>